<dbReference type="InterPro" id="IPR003607">
    <property type="entry name" value="HD/PDEase_dom"/>
</dbReference>
<dbReference type="PROSITE" id="PS51832">
    <property type="entry name" value="HD_GYP"/>
    <property type="match status" value="1"/>
</dbReference>
<dbReference type="CDD" id="cd01949">
    <property type="entry name" value="GGDEF"/>
    <property type="match status" value="1"/>
</dbReference>
<accession>A0A6J4NQ59</accession>
<reference evidence="4" key="1">
    <citation type="submission" date="2020-02" db="EMBL/GenBank/DDBJ databases">
        <authorList>
            <person name="Meier V. D."/>
        </authorList>
    </citation>
    <scope>NUCLEOTIDE SEQUENCE</scope>
    <source>
        <strain evidence="4">AVDCRST_MAG74</strain>
    </source>
</reference>
<dbReference type="InterPro" id="IPR006675">
    <property type="entry name" value="HDIG_dom"/>
</dbReference>
<dbReference type="Pfam" id="PF13185">
    <property type="entry name" value="GAF_2"/>
    <property type="match status" value="1"/>
</dbReference>
<dbReference type="InterPro" id="IPR000160">
    <property type="entry name" value="GGDEF_dom"/>
</dbReference>
<keyword evidence="1" id="KW-1133">Transmembrane helix</keyword>
<dbReference type="SMART" id="SM00065">
    <property type="entry name" value="GAF"/>
    <property type="match status" value="1"/>
</dbReference>
<dbReference type="GO" id="GO:0003824">
    <property type="term" value="F:catalytic activity"/>
    <property type="evidence" value="ECO:0007669"/>
    <property type="project" value="UniProtKB-ARBA"/>
</dbReference>
<dbReference type="AlphaFoldDB" id="A0A6J4NQ59"/>
<dbReference type="SMART" id="SM00471">
    <property type="entry name" value="HDc"/>
    <property type="match status" value="1"/>
</dbReference>
<dbReference type="Pfam" id="PF00990">
    <property type="entry name" value="GGDEF"/>
    <property type="match status" value="1"/>
</dbReference>
<protein>
    <submittedName>
        <fullName evidence="4">Diguanylate cyclase/phosphodiesterase (GGDEF &amp; EAL domains) with PAS/PAC sensor(S)</fullName>
    </submittedName>
</protein>
<dbReference type="InterPro" id="IPR037522">
    <property type="entry name" value="HD_GYP_dom"/>
</dbReference>
<dbReference type="PROSITE" id="PS50887">
    <property type="entry name" value="GGDEF"/>
    <property type="match status" value="1"/>
</dbReference>
<keyword evidence="1" id="KW-0812">Transmembrane</keyword>
<dbReference type="PANTHER" id="PTHR45228">
    <property type="entry name" value="CYCLIC DI-GMP PHOSPHODIESTERASE TM_0186-RELATED"/>
    <property type="match status" value="1"/>
</dbReference>
<dbReference type="NCBIfam" id="TIGR00277">
    <property type="entry name" value="HDIG"/>
    <property type="match status" value="1"/>
</dbReference>
<dbReference type="PANTHER" id="PTHR45228:SF4">
    <property type="entry name" value="LIPOPROTEIN"/>
    <property type="match status" value="1"/>
</dbReference>
<proteinExistence type="predicted"/>
<feature type="transmembrane region" description="Helical" evidence="1">
    <location>
        <begin position="153"/>
        <end position="177"/>
    </location>
</feature>
<dbReference type="SMART" id="SM00267">
    <property type="entry name" value="GGDEF"/>
    <property type="match status" value="1"/>
</dbReference>
<dbReference type="InterPro" id="IPR029016">
    <property type="entry name" value="GAF-like_dom_sf"/>
</dbReference>
<feature type="transmembrane region" description="Helical" evidence="1">
    <location>
        <begin position="76"/>
        <end position="99"/>
    </location>
</feature>
<gene>
    <name evidence="4" type="ORF">AVDCRST_MAG74-903</name>
</gene>
<evidence type="ECO:0000259" key="2">
    <source>
        <dbReference type="PROSITE" id="PS50887"/>
    </source>
</evidence>
<dbReference type="InterPro" id="IPR003018">
    <property type="entry name" value="GAF"/>
</dbReference>
<dbReference type="InterPro" id="IPR029787">
    <property type="entry name" value="Nucleotide_cyclase"/>
</dbReference>
<dbReference type="InterPro" id="IPR052020">
    <property type="entry name" value="Cyclic_di-GMP/3'3'-cGAMP_PDE"/>
</dbReference>
<feature type="transmembrane region" description="Helical" evidence="1">
    <location>
        <begin position="15"/>
        <end position="33"/>
    </location>
</feature>
<dbReference type="NCBIfam" id="TIGR00254">
    <property type="entry name" value="GGDEF"/>
    <property type="match status" value="1"/>
</dbReference>
<feature type="transmembrane region" description="Helical" evidence="1">
    <location>
        <begin position="40"/>
        <end position="61"/>
    </location>
</feature>
<dbReference type="InterPro" id="IPR043128">
    <property type="entry name" value="Rev_trsase/Diguanyl_cyclase"/>
</dbReference>
<evidence type="ECO:0000256" key="1">
    <source>
        <dbReference type="SAM" id="Phobius"/>
    </source>
</evidence>
<feature type="domain" description="HD-GYP" evidence="3">
    <location>
        <begin position="253"/>
        <end position="448"/>
    </location>
</feature>
<dbReference type="Gene3D" id="3.30.450.40">
    <property type="match status" value="1"/>
</dbReference>
<dbReference type="CDD" id="cd00077">
    <property type="entry name" value="HDc"/>
    <property type="match status" value="1"/>
</dbReference>
<evidence type="ECO:0000259" key="3">
    <source>
        <dbReference type="PROSITE" id="PS51832"/>
    </source>
</evidence>
<dbReference type="Pfam" id="PF13487">
    <property type="entry name" value="HD_5"/>
    <property type="match status" value="1"/>
</dbReference>
<dbReference type="Gene3D" id="1.10.3210.10">
    <property type="entry name" value="Hypothetical protein af1432"/>
    <property type="match status" value="1"/>
</dbReference>
<feature type="domain" description="GGDEF" evidence="2">
    <location>
        <begin position="678"/>
        <end position="811"/>
    </location>
</feature>
<name>A0A6J4NQ59_9BACT</name>
<dbReference type="Gene3D" id="3.30.70.270">
    <property type="match status" value="1"/>
</dbReference>
<dbReference type="SUPFAM" id="SSF55781">
    <property type="entry name" value="GAF domain-like"/>
    <property type="match status" value="1"/>
</dbReference>
<organism evidence="4">
    <name type="scientific">uncultured Pyrinomonadaceae bacterium</name>
    <dbReference type="NCBI Taxonomy" id="2283094"/>
    <lineage>
        <taxon>Bacteria</taxon>
        <taxon>Pseudomonadati</taxon>
        <taxon>Acidobacteriota</taxon>
        <taxon>Blastocatellia</taxon>
        <taxon>Blastocatellales</taxon>
        <taxon>Pyrinomonadaceae</taxon>
        <taxon>environmental samples</taxon>
    </lineage>
</organism>
<dbReference type="SUPFAM" id="SSF109604">
    <property type="entry name" value="HD-domain/PDEase-like"/>
    <property type="match status" value="1"/>
</dbReference>
<dbReference type="FunFam" id="3.30.70.270:FF:000001">
    <property type="entry name" value="Diguanylate cyclase domain protein"/>
    <property type="match status" value="1"/>
</dbReference>
<dbReference type="SUPFAM" id="SSF55073">
    <property type="entry name" value="Nucleotide cyclase"/>
    <property type="match status" value="1"/>
</dbReference>
<keyword evidence="1" id="KW-0472">Membrane</keyword>
<evidence type="ECO:0000313" key="4">
    <source>
        <dbReference type="EMBL" id="CAA9389412.1"/>
    </source>
</evidence>
<dbReference type="EMBL" id="CADCUR010000071">
    <property type="protein sequence ID" value="CAA9389412.1"/>
    <property type="molecule type" value="Genomic_DNA"/>
</dbReference>
<sequence>MENFNSSDNSLPAKIFLWLIFSVSLLIFGAAVYESFSFSAAQFVALSVTLIIAAFVSQYQFTIPRTGITITARELIIFWGTIWLGTAGGVLLAVGMSAAQHKIARNDKREQLFGALVNVIAAFVAGNVFYSILQNIAGFGEASVGGNALAFGWLATAAAAMALAHYAFSEFLLAIFFRLETDSSIFDFWKEATVPSPVKYAVGIVAAFVFHFAFLQFGLYFGLVLLPLTVFGHFAYRLHLTRLAQKTKEITEASRIHLATVEALATAIDARDQVGIGHVRRTQIYAVGIGEFLKLSADELEAINTGALLHDIGKLAVPDHILNKPGRLTPAEMEKTKIHASVGAAILEKINFSYPVVPTVKHHHEWWDGSGYPDNLKGENIPLTARVLGVADAYDTLRGARPYRPALARDEARRFLLSGAGTQFDPQIVDVFLRNLSKFEAKIEAQGFSYVFDRESAAETYNNSSNCGVDGQSYVEQIKRANHEVFTLYELARVFSSSLNLHETVSLFVEKIGELVPFDTCAVYLMEETGDFAKAVYVQGANKSVLKNKRVKMGEGATGYALKMRTAVHNIEPGLDFDFSSFDLDEDYIAMASLPLIADEKLIGAVSLYSCDLENYEEEHMRLLETVSRIASDAMRVALQHAESELRALTDPMTNLPNARSLQMQFEKETARTSRNGANFHLLMLDLDGFKAVNDTFGHKTGDKLLKELARVMTAQLRDYDFLARYAGDEFVAIVPETDREGIGELSRRIEKAVNEFVLPIGEDECARVGISIGAACYPDDGETLDQIIIRADEGMYAVKAQRKQTHLNQLLSPPLAEFTPETAPCDDHVSKENFIIKPEVLPCDDFLPEESSIVELDESHVISSAIN</sequence>
<feature type="transmembrane region" description="Helical" evidence="1">
    <location>
        <begin position="111"/>
        <end position="133"/>
    </location>
</feature>